<dbReference type="Gene3D" id="3.40.50.720">
    <property type="entry name" value="NAD(P)-binding Rossmann-like Domain"/>
    <property type="match status" value="1"/>
</dbReference>
<sequence>MKLMEGKKGIIFGVSNARGIAYAIAKQIHEAGGEIAFTYANEAMESRVRPLAEEMNSKMIAECDVTNEEQVKQVFAEYEKTYGKLDFVIHAVAFAQKEDLMGDFIDTSKAGWDTALGVSAYSLVTLARNAKPLFNEGGAILALTYLGSEKVVANYNVMGVAKAALESSARYLADNLGKMGVRVNCLSAGAVKTLAAKGISGFDRMLKAAILKSPLKRNVSLEDVGKTGLYLVSDLSSGVTGEIVHVDCGCHAVYASIDEMDATYAYQKEQH</sequence>
<feature type="binding site" evidence="12">
    <location>
        <position position="92"/>
    </location>
    <ligand>
        <name>NAD(+)</name>
        <dbReference type="ChEBI" id="CHEBI:57540"/>
    </ligand>
</feature>
<organism evidence="13 14">
    <name type="scientific">Candidatus Limenecus avicola</name>
    <dbReference type="NCBI Taxonomy" id="2840847"/>
    <lineage>
        <taxon>Bacteria</taxon>
        <taxon>Bacillati</taxon>
        <taxon>Bacillota</taxon>
        <taxon>Clostridia</taxon>
        <taxon>Eubacteriales</taxon>
        <taxon>Clostridiaceae</taxon>
        <taxon>Clostridiaceae incertae sedis</taxon>
        <taxon>Candidatus Limenecus</taxon>
    </lineage>
</organism>
<keyword evidence="6 9" id="KW-0520">NAD</keyword>
<dbReference type="SUPFAM" id="SSF51735">
    <property type="entry name" value="NAD(P)-binding Rossmann-fold domains"/>
    <property type="match status" value="1"/>
</dbReference>
<evidence type="ECO:0000313" key="13">
    <source>
        <dbReference type="EMBL" id="HIU93474.1"/>
    </source>
</evidence>
<dbReference type="PANTHER" id="PTHR43159:SF2">
    <property type="entry name" value="ENOYL-[ACYL-CARRIER-PROTEIN] REDUCTASE [NADH], CHLOROPLASTIC"/>
    <property type="match status" value="1"/>
</dbReference>
<evidence type="ECO:0000256" key="7">
    <source>
        <dbReference type="ARBA" id="ARBA00023098"/>
    </source>
</evidence>
<evidence type="ECO:0000256" key="12">
    <source>
        <dbReference type="PIRSR" id="PIRSR000094-3"/>
    </source>
</evidence>
<keyword evidence="5 9" id="KW-0560">Oxidoreductase</keyword>
<evidence type="ECO:0000256" key="3">
    <source>
        <dbReference type="ARBA" id="ARBA00022516"/>
    </source>
</evidence>
<comment type="similarity">
    <text evidence="2 9">Belongs to the short-chain dehydrogenases/reductases (SDR) family. FabI subfamily.</text>
</comment>
<feature type="binding site" evidence="12">
    <location>
        <position position="13"/>
    </location>
    <ligand>
        <name>NAD(+)</name>
        <dbReference type="ChEBI" id="CHEBI:57540"/>
    </ligand>
</feature>
<dbReference type="InterPro" id="IPR002347">
    <property type="entry name" value="SDR_fam"/>
</dbReference>
<keyword evidence="8 9" id="KW-0275">Fatty acid biosynthesis</keyword>
<dbReference type="GO" id="GO:0004318">
    <property type="term" value="F:enoyl-[acyl-carrier-protein] reductase (NADH) activity"/>
    <property type="evidence" value="ECO:0007669"/>
    <property type="project" value="UniProtKB-EC"/>
</dbReference>
<dbReference type="AlphaFoldDB" id="A0A9D1SSF3"/>
<dbReference type="PIRSF" id="PIRSF000094">
    <property type="entry name" value="Enoyl-ACP_rdct"/>
    <property type="match status" value="1"/>
</dbReference>
<comment type="catalytic activity">
    <reaction evidence="9">
        <text>a 2,3-saturated acyl-[ACP] + NAD(+) = a (2E)-enoyl-[ACP] + NADH + H(+)</text>
        <dbReference type="Rhea" id="RHEA:10240"/>
        <dbReference type="Rhea" id="RHEA-COMP:9925"/>
        <dbReference type="Rhea" id="RHEA-COMP:9926"/>
        <dbReference type="ChEBI" id="CHEBI:15378"/>
        <dbReference type="ChEBI" id="CHEBI:57540"/>
        <dbReference type="ChEBI" id="CHEBI:57945"/>
        <dbReference type="ChEBI" id="CHEBI:78784"/>
        <dbReference type="ChEBI" id="CHEBI:78785"/>
        <dbReference type="EC" id="1.3.1.9"/>
    </reaction>
</comment>
<evidence type="ECO:0000256" key="5">
    <source>
        <dbReference type="ARBA" id="ARBA00023002"/>
    </source>
</evidence>
<feature type="binding site" evidence="11">
    <location>
        <position position="95"/>
    </location>
    <ligand>
        <name>substrate</name>
    </ligand>
</feature>
<dbReference type="InterPro" id="IPR036291">
    <property type="entry name" value="NAD(P)-bd_dom_sf"/>
</dbReference>
<evidence type="ECO:0000256" key="1">
    <source>
        <dbReference type="ARBA" id="ARBA00005194"/>
    </source>
</evidence>
<evidence type="ECO:0000256" key="8">
    <source>
        <dbReference type="ARBA" id="ARBA00023160"/>
    </source>
</evidence>
<accession>A0A9D1SSF3</accession>
<comment type="pathway">
    <text evidence="1">Lipid metabolism; fatty acid biosynthesis.</text>
</comment>
<evidence type="ECO:0000256" key="11">
    <source>
        <dbReference type="PIRSR" id="PIRSR000094-2"/>
    </source>
</evidence>
<keyword evidence="4" id="KW-0276">Fatty acid metabolism</keyword>
<feature type="binding site" evidence="12">
    <location>
        <begin position="64"/>
        <end position="65"/>
    </location>
    <ligand>
        <name>NAD(+)</name>
        <dbReference type="ChEBI" id="CHEBI:57540"/>
    </ligand>
</feature>
<gene>
    <name evidence="13" type="ORF">IAD26_10150</name>
</gene>
<comment type="caution">
    <text evidence="13">The sequence shown here is derived from an EMBL/GenBank/DDBJ whole genome shotgun (WGS) entry which is preliminary data.</text>
</comment>
<evidence type="ECO:0000256" key="2">
    <source>
        <dbReference type="ARBA" id="ARBA00009233"/>
    </source>
</evidence>
<dbReference type="CDD" id="cd05372">
    <property type="entry name" value="ENR_SDR"/>
    <property type="match status" value="1"/>
</dbReference>
<dbReference type="FunFam" id="3.40.50.720:FF:000054">
    <property type="entry name" value="Enoyl-[acyl-carrier-protein] reductase [NADH]"/>
    <property type="match status" value="1"/>
</dbReference>
<evidence type="ECO:0000256" key="10">
    <source>
        <dbReference type="PIRSR" id="PIRSR000094-1"/>
    </source>
</evidence>
<dbReference type="GO" id="GO:0006633">
    <property type="term" value="P:fatty acid biosynthetic process"/>
    <property type="evidence" value="ECO:0007669"/>
    <property type="project" value="UniProtKB-KW"/>
</dbReference>
<keyword evidence="7" id="KW-0443">Lipid metabolism</keyword>
<feature type="binding site" evidence="12">
    <location>
        <begin position="191"/>
        <end position="195"/>
    </location>
    <ligand>
        <name>NAD(+)</name>
        <dbReference type="ChEBI" id="CHEBI:57540"/>
    </ligand>
</feature>
<evidence type="ECO:0000313" key="14">
    <source>
        <dbReference type="Proteomes" id="UP000886748"/>
    </source>
</evidence>
<name>A0A9D1SSF3_9CLOT</name>
<dbReference type="Proteomes" id="UP000886748">
    <property type="component" value="Unassembled WGS sequence"/>
</dbReference>
<keyword evidence="3 9" id="KW-0444">Lipid biosynthesis</keyword>
<protein>
    <recommendedName>
        <fullName evidence="9">Enoyl-[acyl-carrier-protein] reductase [NADH]</fullName>
        <ecNumber evidence="9">1.3.1.9</ecNumber>
    </recommendedName>
</protein>
<evidence type="ECO:0000256" key="9">
    <source>
        <dbReference type="PIRNR" id="PIRNR000094"/>
    </source>
</evidence>
<dbReference type="Gene3D" id="1.10.8.400">
    <property type="entry name" value="Enoyl acyl carrier protein reductase"/>
    <property type="match status" value="1"/>
</dbReference>
<dbReference type="PRINTS" id="PR00081">
    <property type="entry name" value="GDHRDH"/>
</dbReference>
<dbReference type="InterPro" id="IPR014358">
    <property type="entry name" value="Enoyl-ACP_Rdtase_NADH"/>
</dbReference>
<feature type="active site" description="Proton acceptor" evidence="10">
    <location>
        <position position="145"/>
    </location>
</feature>
<reference evidence="13" key="1">
    <citation type="submission" date="2020-10" db="EMBL/GenBank/DDBJ databases">
        <authorList>
            <person name="Gilroy R."/>
        </authorList>
    </citation>
    <scope>NUCLEOTIDE SEQUENCE</scope>
    <source>
        <strain evidence="13">CHK154-7741</strain>
    </source>
</reference>
<evidence type="ECO:0000256" key="6">
    <source>
        <dbReference type="ARBA" id="ARBA00023027"/>
    </source>
</evidence>
<feature type="active site" description="Proton acceptor" evidence="10">
    <location>
        <position position="155"/>
    </location>
</feature>
<dbReference type="EMBL" id="DVOD01000072">
    <property type="protein sequence ID" value="HIU93474.1"/>
    <property type="molecule type" value="Genomic_DNA"/>
</dbReference>
<feature type="binding site" evidence="12">
    <location>
        <position position="162"/>
    </location>
    <ligand>
        <name>NAD(+)</name>
        <dbReference type="ChEBI" id="CHEBI:57540"/>
    </ligand>
</feature>
<proteinExistence type="inferred from homology"/>
<evidence type="ECO:0000256" key="4">
    <source>
        <dbReference type="ARBA" id="ARBA00022832"/>
    </source>
</evidence>
<dbReference type="EC" id="1.3.1.9" evidence="9"/>
<reference evidence="13" key="2">
    <citation type="journal article" date="2021" name="PeerJ">
        <title>Extensive microbial diversity within the chicken gut microbiome revealed by metagenomics and culture.</title>
        <authorList>
            <person name="Gilroy R."/>
            <person name="Ravi A."/>
            <person name="Getino M."/>
            <person name="Pursley I."/>
            <person name="Horton D.L."/>
            <person name="Alikhan N.F."/>
            <person name="Baker D."/>
            <person name="Gharbi K."/>
            <person name="Hall N."/>
            <person name="Watson M."/>
            <person name="Adriaenssens E.M."/>
            <person name="Foster-Nyarko E."/>
            <person name="Jarju S."/>
            <person name="Secka A."/>
            <person name="Antonio M."/>
            <person name="Oren A."/>
            <person name="Chaudhuri R.R."/>
            <person name="La Ragione R."/>
            <person name="Hildebrand F."/>
            <person name="Pallen M.J."/>
        </authorList>
    </citation>
    <scope>NUCLEOTIDE SEQUENCE</scope>
    <source>
        <strain evidence="13">CHK154-7741</strain>
    </source>
</reference>
<dbReference type="PANTHER" id="PTHR43159">
    <property type="entry name" value="ENOYL-[ACYL-CARRIER-PROTEIN] REDUCTASE"/>
    <property type="match status" value="1"/>
</dbReference>
<dbReference type="Pfam" id="PF13561">
    <property type="entry name" value="adh_short_C2"/>
    <property type="match status" value="1"/>
</dbReference>